<name>C9L9D4_BLAHA</name>
<evidence type="ECO:0000313" key="3">
    <source>
        <dbReference type="Proteomes" id="UP000003755"/>
    </source>
</evidence>
<dbReference type="Pfam" id="PF02557">
    <property type="entry name" value="VanY"/>
    <property type="match status" value="1"/>
</dbReference>
<dbReference type="InterPro" id="IPR003709">
    <property type="entry name" value="VanY-like_core_dom"/>
</dbReference>
<keyword evidence="2" id="KW-0378">Hydrolase</keyword>
<sequence length="247" mass="28309">MVGVLMSEIMVCVICVIVAAGIVRTSVSAEGKILYKHNNSKKINQNNDDLKNDSSTDAGTKWNLILVNSSHKLDQSYAENISLTQLRNGQSIDSRCYPELQQMMDDCRAQGYSPIICSSYRTHEKQQELFNQQIQIYMKDGMDRQEAEEKTAKSVAIPGTSEHELGLAVDITDIAEQKIVSGMEEQPVQQWLMKNCWKYGFILRYPEDKADITGIVYEPWHYRYVGKEAAKYIYSNQITLEEYCYHH</sequence>
<dbReference type="CDD" id="cd14852">
    <property type="entry name" value="LD-carboxypeptidase"/>
    <property type="match status" value="1"/>
</dbReference>
<accession>C9L9D4</accession>
<keyword evidence="3" id="KW-1185">Reference proteome</keyword>
<proteinExistence type="predicted"/>
<dbReference type="PANTHER" id="PTHR34385">
    <property type="entry name" value="D-ALANYL-D-ALANINE CARBOXYPEPTIDASE"/>
    <property type="match status" value="1"/>
</dbReference>
<organism evidence="2 3">
    <name type="scientific">Blautia hansenii DSM 20583</name>
    <dbReference type="NCBI Taxonomy" id="537007"/>
    <lineage>
        <taxon>Bacteria</taxon>
        <taxon>Bacillati</taxon>
        <taxon>Bacillota</taxon>
        <taxon>Clostridia</taxon>
        <taxon>Lachnospirales</taxon>
        <taxon>Lachnospiraceae</taxon>
        <taxon>Blautia</taxon>
    </lineage>
</organism>
<evidence type="ECO:0000259" key="1">
    <source>
        <dbReference type="Pfam" id="PF02557"/>
    </source>
</evidence>
<dbReference type="Gene3D" id="3.30.1380.10">
    <property type="match status" value="1"/>
</dbReference>
<comment type="caution">
    <text evidence="2">The sequence shown here is derived from an EMBL/GenBank/DDBJ whole genome shotgun (WGS) entry which is preliminary data.</text>
</comment>
<dbReference type="eggNOG" id="COG1876">
    <property type="taxonomic scope" value="Bacteria"/>
</dbReference>
<dbReference type="GO" id="GO:0006508">
    <property type="term" value="P:proteolysis"/>
    <property type="evidence" value="ECO:0007669"/>
    <property type="project" value="InterPro"/>
</dbReference>
<dbReference type="InterPro" id="IPR052179">
    <property type="entry name" value="DD-CPase-like"/>
</dbReference>
<dbReference type="PANTHER" id="PTHR34385:SF1">
    <property type="entry name" value="PEPTIDOGLYCAN L-ALANYL-D-GLUTAMATE ENDOPEPTIDASE CWLK"/>
    <property type="match status" value="1"/>
</dbReference>
<dbReference type="KEGG" id="bhan:CGC63_14700"/>
<keyword evidence="2" id="KW-0121">Carboxypeptidase</keyword>
<evidence type="ECO:0000313" key="2">
    <source>
        <dbReference type="EMBL" id="EEX21280.1"/>
    </source>
</evidence>
<dbReference type="Proteomes" id="UP000003755">
    <property type="component" value="Unassembled WGS sequence"/>
</dbReference>
<keyword evidence="2" id="KW-0645">Protease</keyword>
<dbReference type="InterPro" id="IPR058193">
    <property type="entry name" value="VanY/YodJ_core_dom"/>
</dbReference>
<dbReference type="RefSeq" id="WP_003022124.1">
    <property type="nucleotide sequence ID" value="NZ_CP022413.2"/>
</dbReference>
<dbReference type="EMBL" id="ABYU02000027">
    <property type="protein sequence ID" value="EEX21280.1"/>
    <property type="molecule type" value="Genomic_DNA"/>
</dbReference>
<protein>
    <submittedName>
        <fullName evidence="2">Serine-type D-Ala-D-Ala carboxypeptidase</fullName>
        <ecNumber evidence="2">3.4.16.4</ecNumber>
    </submittedName>
</protein>
<dbReference type="InterPro" id="IPR009045">
    <property type="entry name" value="Zn_M74/Hedgehog-like"/>
</dbReference>
<dbReference type="SUPFAM" id="SSF55166">
    <property type="entry name" value="Hedgehog/DD-peptidase"/>
    <property type="match status" value="1"/>
</dbReference>
<dbReference type="GO" id="GO:0009002">
    <property type="term" value="F:serine-type D-Ala-D-Ala carboxypeptidase activity"/>
    <property type="evidence" value="ECO:0007669"/>
    <property type="project" value="UniProtKB-EC"/>
</dbReference>
<dbReference type="EC" id="3.4.16.4" evidence="2"/>
<dbReference type="AlphaFoldDB" id="C9L9D4"/>
<dbReference type="HOGENOM" id="CLU_054193_3_2_9"/>
<feature type="domain" description="D-alanyl-D-alanine carboxypeptidase-like core" evidence="1">
    <location>
        <begin position="91"/>
        <end position="227"/>
    </location>
</feature>
<gene>
    <name evidence="2" type="ORF">BLAHAN_06017</name>
</gene>
<dbReference type="STRING" id="537007.BLAHAN_06017"/>
<reference evidence="2" key="1">
    <citation type="submission" date="2009-09" db="EMBL/GenBank/DDBJ databases">
        <authorList>
            <person name="Weinstock G."/>
            <person name="Sodergren E."/>
            <person name="Clifton S."/>
            <person name="Fulton L."/>
            <person name="Fulton B."/>
            <person name="Courtney L."/>
            <person name="Fronick C."/>
            <person name="Harrison M."/>
            <person name="Strong C."/>
            <person name="Farmer C."/>
            <person name="Delahaunty K."/>
            <person name="Markovic C."/>
            <person name="Hall O."/>
            <person name="Minx P."/>
            <person name="Tomlinson C."/>
            <person name="Mitreva M."/>
            <person name="Nelson J."/>
            <person name="Hou S."/>
            <person name="Wollam A."/>
            <person name="Pepin K.H."/>
            <person name="Johnson M."/>
            <person name="Bhonagiri V."/>
            <person name="Nash W.E."/>
            <person name="Warren W."/>
            <person name="Chinwalla A."/>
            <person name="Mardis E.R."/>
            <person name="Wilson R.K."/>
        </authorList>
    </citation>
    <scope>NUCLEOTIDE SEQUENCE [LARGE SCALE GENOMIC DNA]</scope>
    <source>
        <strain evidence="2">DSM 20583</strain>
    </source>
</reference>